<dbReference type="Proteomes" id="UP000683360">
    <property type="component" value="Unassembled WGS sequence"/>
</dbReference>
<keyword evidence="2" id="KW-1015">Disulfide bond</keyword>
<gene>
    <name evidence="4" type="ORF">MEDL_57297</name>
</gene>
<dbReference type="InterPro" id="IPR000033">
    <property type="entry name" value="LDLR_classB_rpt"/>
</dbReference>
<dbReference type="EMBL" id="CAJPWZ010002763">
    <property type="protein sequence ID" value="CAG2245243.1"/>
    <property type="molecule type" value="Genomic_DNA"/>
</dbReference>
<dbReference type="InterPro" id="IPR057774">
    <property type="entry name" value="D8C_UMOD/GP2/OIT3-like"/>
</dbReference>
<name>A0A8S3UHY3_MYTED</name>
<dbReference type="Gene3D" id="2.120.10.30">
    <property type="entry name" value="TolB, C-terminal domain"/>
    <property type="match status" value="1"/>
</dbReference>
<dbReference type="SUPFAM" id="SSF63825">
    <property type="entry name" value="YWTD domain"/>
    <property type="match status" value="1"/>
</dbReference>
<dbReference type="OrthoDB" id="6140617at2759"/>
<sequence length="409" mass="46279">MIHTNTETMTFMPGEYNNVLFLDYHFSTHYIFWSDYDGFAIYRLPYRPGFRTTAEKIITAKRPAGVAVDGINDHLYWAENGGYQIYRSNLDGSNNTVIIKLSSPPLDLELDIPNRLLYCTTDNLGNEEILKCSLDDGNCQVLFPTSQLGVNIAIDFEENRMYWTSYDPTSYIKSSFFDGSNLRSIGIKNNAFGIDVSITHIYYGDMSKGLWKVEKANSTNEVLLYADNRVSAVKVFKPRDECSSDKTVANANKRSSDYILDTSEDTVLSDHDLEMKWYRIISDNGDMMPTSAPGCNHCGTVNPIWLNGSMPIYDEGTVTRAACLQTKEDICKSTIDIQIRICGSYYLYYLQSSPENSSFCFGNGKVSCPAGMSSETGYYPGCTSKLLYLLFQFKFWMKLHSIENAFKDS</sequence>
<accession>A0A8S3UHY3</accession>
<dbReference type="SMART" id="SM00135">
    <property type="entry name" value="LY"/>
    <property type="match status" value="2"/>
</dbReference>
<dbReference type="PANTHER" id="PTHR46513:SF13">
    <property type="entry name" value="EGF-LIKE DOMAIN-CONTAINING PROTEIN"/>
    <property type="match status" value="1"/>
</dbReference>
<dbReference type="InterPro" id="IPR011042">
    <property type="entry name" value="6-blade_b-propeller_TolB-like"/>
</dbReference>
<organism evidence="4 5">
    <name type="scientific">Mytilus edulis</name>
    <name type="common">Blue mussel</name>
    <dbReference type="NCBI Taxonomy" id="6550"/>
    <lineage>
        <taxon>Eukaryota</taxon>
        <taxon>Metazoa</taxon>
        <taxon>Spiralia</taxon>
        <taxon>Lophotrochozoa</taxon>
        <taxon>Mollusca</taxon>
        <taxon>Bivalvia</taxon>
        <taxon>Autobranchia</taxon>
        <taxon>Pteriomorphia</taxon>
        <taxon>Mytilida</taxon>
        <taxon>Mytiloidea</taxon>
        <taxon>Mytilidae</taxon>
        <taxon>Mytilinae</taxon>
        <taxon>Mytilus</taxon>
    </lineage>
</organism>
<evidence type="ECO:0000256" key="1">
    <source>
        <dbReference type="ARBA" id="ARBA00022729"/>
    </source>
</evidence>
<keyword evidence="1" id="KW-0732">Signal</keyword>
<proteinExistence type="predicted"/>
<evidence type="ECO:0000259" key="3">
    <source>
        <dbReference type="Pfam" id="PF23283"/>
    </source>
</evidence>
<dbReference type="InterPro" id="IPR050778">
    <property type="entry name" value="Cueball_EGF_LRP_Nidogen"/>
</dbReference>
<evidence type="ECO:0000256" key="2">
    <source>
        <dbReference type="ARBA" id="ARBA00023157"/>
    </source>
</evidence>
<feature type="domain" description="UMOD/GP2/OIT3-like D8C" evidence="3">
    <location>
        <begin position="284"/>
        <end position="350"/>
    </location>
</feature>
<reference evidence="4" key="1">
    <citation type="submission" date="2021-03" db="EMBL/GenBank/DDBJ databases">
        <authorList>
            <person name="Bekaert M."/>
        </authorList>
    </citation>
    <scope>NUCLEOTIDE SEQUENCE</scope>
</reference>
<keyword evidence="5" id="KW-1185">Reference proteome</keyword>
<dbReference type="AlphaFoldDB" id="A0A8S3UHY3"/>
<protein>
    <recommendedName>
        <fullName evidence="3">UMOD/GP2/OIT3-like D8C domain-containing protein</fullName>
    </recommendedName>
</protein>
<dbReference type="Pfam" id="PF23283">
    <property type="entry name" value="D8C_UMOD"/>
    <property type="match status" value="1"/>
</dbReference>
<comment type="caution">
    <text evidence="4">The sequence shown here is derived from an EMBL/GenBank/DDBJ whole genome shotgun (WGS) entry which is preliminary data.</text>
</comment>
<dbReference type="PANTHER" id="PTHR46513">
    <property type="entry name" value="VITELLOGENIN RECEPTOR-LIKE PROTEIN-RELATED-RELATED"/>
    <property type="match status" value="1"/>
</dbReference>
<evidence type="ECO:0000313" key="5">
    <source>
        <dbReference type="Proteomes" id="UP000683360"/>
    </source>
</evidence>
<evidence type="ECO:0000313" key="4">
    <source>
        <dbReference type="EMBL" id="CAG2245243.1"/>
    </source>
</evidence>